<dbReference type="InterPro" id="IPR003538">
    <property type="entry name" value="TonB"/>
</dbReference>
<evidence type="ECO:0000256" key="3">
    <source>
        <dbReference type="ARBA" id="ARBA00022448"/>
    </source>
</evidence>
<dbReference type="PANTHER" id="PTHR33446:SF2">
    <property type="entry name" value="PROTEIN TONB"/>
    <property type="match status" value="1"/>
</dbReference>
<feature type="domain" description="TonB C-terminal" evidence="11">
    <location>
        <begin position="63"/>
        <end position="153"/>
    </location>
</feature>
<keyword evidence="9" id="KW-0472">Membrane</keyword>
<dbReference type="Proteomes" id="UP000192277">
    <property type="component" value="Unassembled WGS sequence"/>
</dbReference>
<dbReference type="Pfam" id="PF03544">
    <property type="entry name" value="TonB_C"/>
    <property type="match status" value="1"/>
</dbReference>
<evidence type="ECO:0000256" key="9">
    <source>
        <dbReference type="ARBA" id="ARBA00023136"/>
    </source>
</evidence>
<keyword evidence="4" id="KW-1003">Cell membrane</keyword>
<evidence type="ECO:0000256" key="10">
    <source>
        <dbReference type="SAM" id="SignalP"/>
    </source>
</evidence>
<name>A0ABX3NTJ6_9BACT</name>
<dbReference type="PRINTS" id="PR01374">
    <property type="entry name" value="TONBPROTEIN"/>
</dbReference>
<dbReference type="SUPFAM" id="SSF74653">
    <property type="entry name" value="TolA/TonB C-terminal domain"/>
    <property type="match status" value="1"/>
</dbReference>
<comment type="subcellular location">
    <subcellularLocation>
        <location evidence="1">Cell inner membrane</location>
        <topology evidence="1">Single-pass membrane protein</topology>
        <orientation evidence="1">Periplasmic side</orientation>
    </subcellularLocation>
</comment>
<proteinExistence type="inferred from homology"/>
<keyword evidence="13" id="KW-1185">Reference proteome</keyword>
<protein>
    <recommendedName>
        <fullName evidence="11">TonB C-terminal domain-containing protein</fullName>
    </recommendedName>
</protein>
<keyword evidence="7" id="KW-0653">Protein transport</keyword>
<evidence type="ECO:0000256" key="1">
    <source>
        <dbReference type="ARBA" id="ARBA00004383"/>
    </source>
</evidence>
<dbReference type="InterPro" id="IPR037682">
    <property type="entry name" value="TonB_C"/>
</dbReference>
<dbReference type="PANTHER" id="PTHR33446">
    <property type="entry name" value="PROTEIN TONB-RELATED"/>
    <property type="match status" value="1"/>
</dbReference>
<feature type="signal peptide" evidence="10">
    <location>
        <begin position="1"/>
        <end position="26"/>
    </location>
</feature>
<accession>A0ABX3NTJ6</accession>
<comment type="caution">
    <text evidence="12">The sequence shown here is derived from an EMBL/GenBank/DDBJ whole genome shotgun (WGS) entry which is preliminary data.</text>
</comment>
<dbReference type="InterPro" id="IPR006260">
    <property type="entry name" value="TonB/TolA_C"/>
</dbReference>
<keyword evidence="6" id="KW-0812">Transmembrane</keyword>
<gene>
    <name evidence="12" type="ORF">A4D02_32490</name>
</gene>
<evidence type="ECO:0000259" key="11">
    <source>
        <dbReference type="PROSITE" id="PS52015"/>
    </source>
</evidence>
<reference evidence="12 13" key="1">
    <citation type="submission" date="2016-04" db="EMBL/GenBank/DDBJ databases">
        <authorList>
            <person name="Chen L."/>
            <person name="Zhuang W."/>
            <person name="Wang G."/>
        </authorList>
    </citation>
    <scope>NUCLEOTIDE SEQUENCE [LARGE SCALE GENOMIC DNA]</scope>
    <source>
        <strain evidence="13">GR20</strain>
    </source>
</reference>
<keyword evidence="8" id="KW-1133">Transmembrane helix</keyword>
<dbReference type="EMBL" id="LWBO01000018">
    <property type="protein sequence ID" value="OQP45919.1"/>
    <property type="molecule type" value="Genomic_DNA"/>
</dbReference>
<keyword evidence="10" id="KW-0732">Signal</keyword>
<organism evidence="12 13">
    <name type="scientific">Niastella koreensis</name>
    <dbReference type="NCBI Taxonomy" id="354356"/>
    <lineage>
        <taxon>Bacteria</taxon>
        <taxon>Pseudomonadati</taxon>
        <taxon>Bacteroidota</taxon>
        <taxon>Chitinophagia</taxon>
        <taxon>Chitinophagales</taxon>
        <taxon>Chitinophagaceae</taxon>
        <taxon>Niastella</taxon>
    </lineage>
</organism>
<evidence type="ECO:0000256" key="2">
    <source>
        <dbReference type="ARBA" id="ARBA00006555"/>
    </source>
</evidence>
<keyword evidence="3" id="KW-0813">Transport</keyword>
<evidence type="ECO:0000256" key="6">
    <source>
        <dbReference type="ARBA" id="ARBA00022692"/>
    </source>
</evidence>
<keyword evidence="5" id="KW-0997">Cell inner membrane</keyword>
<sequence length="153" mass="17011">MHLKHMKKCIPAFLFLFFVISSVAFTAKGQSHGPVKNDKVDSTGEEVDIYCFFPEFIEPDFPGGMGAWISFIRRNLKYPAAAVKANIQGTVVVQFVVDLDGNVTNIKTVSGPGELKQAAMNVIKKSPKWNPAVQNGHRVKGYKTQPIVFRIEK</sequence>
<evidence type="ECO:0000256" key="7">
    <source>
        <dbReference type="ARBA" id="ARBA00022927"/>
    </source>
</evidence>
<dbReference type="NCBIfam" id="TIGR01352">
    <property type="entry name" value="tonB_Cterm"/>
    <property type="match status" value="1"/>
</dbReference>
<dbReference type="Gene3D" id="3.30.1150.10">
    <property type="match status" value="1"/>
</dbReference>
<evidence type="ECO:0000313" key="12">
    <source>
        <dbReference type="EMBL" id="OQP45919.1"/>
    </source>
</evidence>
<evidence type="ECO:0000256" key="4">
    <source>
        <dbReference type="ARBA" id="ARBA00022475"/>
    </source>
</evidence>
<comment type="similarity">
    <text evidence="2">Belongs to the TonB family.</text>
</comment>
<dbReference type="InterPro" id="IPR051045">
    <property type="entry name" value="TonB-dependent_transducer"/>
</dbReference>
<evidence type="ECO:0000256" key="8">
    <source>
        <dbReference type="ARBA" id="ARBA00022989"/>
    </source>
</evidence>
<evidence type="ECO:0000313" key="13">
    <source>
        <dbReference type="Proteomes" id="UP000192277"/>
    </source>
</evidence>
<feature type="chain" id="PRO_5046561829" description="TonB C-terminal domain-containing protein" evidence="10">
    <location>
        <begin position="27"/>
        <end position="153"/>
    </location>
</feature>
<dbReference type="PROSITE" id="PS52015">
    <property type="entry name" value="TONB_CTD"/>
    <property type="match status" value="1"/>
</dbReference>
<evidence type="ECO:0000256" key="5">
    <source>
        <dbReference type="ARBA" id="ARBA00022519"/>
    </source>
</evidence>